<dbReference type="EMBL" id="MN990732">
    <property type="protein sequence ID" value="QIM10770.1"/>
    <property type="molecule type" value="Genomic_DNA"/>
</dbReference>
<sequence>MTKDGILYKARNDEDYRCTQEFFNALADMAESLTGKDFMEIFSYLPEYQDREYILFIQNFTDLLELCQETLCTYGYELLLYPVNNKVQICKMADMFDLLDTSWCCPLDISLLHSELAEYRCL</sequence>
<name>A0A6G8F396_9PROT</name>
<dbReference type="AlphaFoldDB" id="A0A6G8F396"/>
<evidence type="ECO:0000313" key="1">
    <source>
        <dbReference type="EMBL" id="QIM10770.1"/>
    </source>
</evidence>
<proteinExistence type="predicted"/>
<protein>
    <submittedName>
        <fullName evidence="1">Uncharacterized protein</fullName>
    </submittedName>
</protein>
<reference evidence="1" key="1">
    <citation type="journal article" date="2020" name="J. ISSAAS">
        <title>Lactobacilli and other gastrointestinal microbiota of Peromyscus leucopus, reservoir host for agents of Lyme disease and other zoonoses in North America.</title>
        <authorList>
            <person name="Milovic A."/>
            <person name="Bassam K."/>
            <person name="Shao H."/>
            <person name="Chatzistamou I."/>
            <person name="Tufts D.M."/>
            <person name="Diuk-Wasser M."/>
            <person name="Barbour A.G."/>
        </authorList>
    </citation>
    <scope>NUCLEOTIDE SEQUENCE</scope>
    <source>
        <strain evidence="1">LL90</strain>
    </source>
</reference>
<accession>A0A6G8F396</accession>
<gene>
    <name evidence="1" type="ORF">PlAlph_6620</name>
</gene>
<organism evidence="1">
    <name type="scientific">uncultured Alphaproteobacteria bacterium</name>
    <dbReference type="NCBI Taxonomy" id="91750"/>
    <lineage>
        <taxon>Bacteria</taxon>
        <taxon>Pseudomonadati</taxon>
        <taxon>Pseudomonadota</taxon>
        <taxon>Alphaproteobacteria</taxon>
        <taxon>environmental samples</taxon>
    </lineage>
</organism>